<evidence type="ECO:0000256" key="12">
    <source>
        <dbReference type="ARBA" id="ARBA00023136"/>
    </source>
</evidence>
<keyword evidence="7 16" id="KW-0479">Metal-binding</keyword>
<dbReference type="GO" id="GO:0006508">
    <property type="term" value="P:proteolysis"/>
    <property type="evidence" value="ECO:0007669"/>
    <property type="project" value="UniProtKB-KW"/>
</dbReference>
<evidence type="ECO:0000256" key="4">
    <source>
        <dbReference type="ARBA" id="ARBA00022622"/>
    </source>
</evidence>
<dbReference type="Gene3D" id="1.10.390.10">
    <property type="entry name" value="Neutral Protease Domain 2"/>
    <property type="match status" value="1"/>
</dbReference>
<dbReference type="CDD" id="cd09601">
    <property type="entry name" value="M1_APN-Q_like"/>
    <property type="match status" value="1"/>
</dbReference>
<keyword evidence="10" id="KW-1133">Transmembrane helix</keyword>
<reference evidence="19" key="1">
    <citation type="submission" date="2025-08" db="UniProtKB">
        <authorList>
            <consortium name="RefSeq"/>
        </authorList>
    </citation>
    <scope>IDENTIFICATION</scope>
</reference>
<keyword evidence="11" id="KW-0482">Metalloprotease</keyword>
<dbReference type="SUPFAM" id="SSF63737">
    <property type="entry name" value="Leukotriene A4 hydrolase N-terminal domain"/>
    <property type="match status" value="1"/>
</dbReference>
<feature type="binding site" evidence="16">
    <location>
        <position position="450"/>
    </location>
    <ligand>
        <name>Zn(2+)</name>
        <dbReference type="ChEBI" id="CHEBI:29105"/>
        <note>catalytic</note>
    </ligand>
</feature>
<dbReference type="GO" id="GO:0043171">
    <property type="term" value="P:peptide catabolic process"/>
    <property type="evidence" value="ECO:0007669"/>
    <property type="project" value="TreeGrafter"/>
</dbReference>
<evidence type="ECO:0000256" key="5">
    <source>
        <dbReference type="ARBA" id="ARBA00022670"/>
    </source>
</evidence>
<dbReference type="RefSeq" id="XP_026290369.1">
    <property type="nucleotide sequence ID" value="XM_026434584.2"/>
</dbReference>
<evidence type="ECO:0000313" key="18">
    <source>
        <dbReference type="Proteomes" id="UP000504606"/>
    </source>
</evidence>
<evidence type="ECO:0000256" key="9">
    <source>
        <dbReference type="ARBA" id="ARBA00022833"/>
    </source>
</evidence>
<evidence type="ECO:0000256" key="2">
    <source>
        <dbReference type="ARBA" id="ARBA00004609"/>
    </source>
</evidence>
<dbReference type="Pfam" id="PF17900">
    <property type="entry name" value="Peptidase_M1_N"/>
    <property type="match status" value="1"/>
</dbReference>
<evidence type="ECO:0000256" key="7">
    <source>
        <dbReference type="ARBA" id="ARBA00022723"/>
    </source>
</evidence>
<dbReference type="Proteomes" id="UP000504606">
    <property type="component" value="Unplaced"/>
</dbReference>
<protein>
    <submittedName>
        <fullName evidence="19">Aminopeptidase N</fullName>
    </submittedName>
</protein>
<keyword evidence="6" id="KW-0812">Transmembrane</keyword>
<evidence type="ECO:0000256" key="6">
    <source>
        <dbReference type="ARBA" id="ARBA00022692"/>
    </source>
</evidence>
<dbReference type="GO" id="GO:0042277">
    <property type="term" value="F:peptide binding"/>
    <property type="evidence" value="ECO:0007669"/>
    <property type="project" value="TreeGrafter"/>
</dbReference>
<dbReference type="Gene3D" id="1.25.50.20">
    <property type="match status" value="1"/>
</dbReference>
<keyword evidence="12" id="KW-0472">Membrane</keyword>
<accession>A0A6J1TC66</accession>
<organism evidence="18 19">
    <name type="scientific">Frankliniella occidentalis</name>
    <name type="common">Western flower thrips</name>
    <name type="synonym">Euthrips occidentalis</name>
    <dbReference type="NCBI Taxonomy" id="133901"/>
    <lineage>
        <taxon>Eukaryota</taxon>
        <taxon>Metazoa</taxon>
        <taxon>Ecdysozoa</taxon>
        <taxon>Arthropoda</taxon>
        <taxon>Hexapoda</taxon>
        <taxon>Insecta</taxon>
        <taxon>Pterygota</taxon>
        <taxon>Neoptera</taxon>
        <taxon>Paraneoptera</taxon>
        <taxon>Thysanoptera</taxon>
        <taxon>Terebrantia</taxon>
        <taxon>Thripoidea</taxon>
        <taxon>Thripidae</taxon>
        <taxon>Frankliniella</taxon>
    </lineage>
</organism>
<feature type="active site" description="Proton acceptor" evidence="15">
    <location>
        <position position="428"/>
    </location>
</feature>
<name>A0A6J1TC66_FRAOC</name>
<evidence type="ECO:0000256" key="8">
    <source>
        <dbReference type="ARBA" id="ARBA00022801"/>
    </source>
</evidence>
<sequence>MSSPDGNSRSDFVAEPSAGSLTYGRTGGCFLTRVRGALLAAAVVAAIILAAFFGRYVWAPAQPQNPASLGTSLGEPTGSHRDGAGQRLPQDVQPVRYRLHLWPILDVPVPNRTAFSFEGRLALTVKVAAEAGADRVTLHAAPALTIPDDGVLVAEACPLAEALAESWDAFPDTSTPALHKVGVTVKRTPAWDLLELEVGDRLPAGGLYVVFIRFNGTLGDSLSGFYRSSYVDPETKAKKWLATTHMQPTFAREAFPCLDEPDFRAPFQVSIASSDAMHVLANAPLNTTEPISAAPGWRWHHFEQSVPMSTYLVAFAVTDFSYITPRTQRLRRAANDGGEIEVRLWARPAVLAKGRYAVELTPRILDFFGEYFSVRYPLRKLDLLAIPDFDAGAMENWGLLIFREPALLLDAEADVGAKEGVAVTVAHELAHQWLGNLVTAAWWNELWLNEGFSEYMQGAAVDHVEPSWQMMERFQVKILQPALQSDSIQTTRAIAARVDSEHDIMQAFDSIAYDKGACLLRMLHHSLGDAAFRRGVKQYMQTWKHNSTTESRLWEPLTEAVRSAPPPDSAHVTLPENTTVAEVMSAWTRAAGFPVVNVTRAGGKLVLTQEKFLRRPWARNSSRPYSEPQLWHVPVSMVTQSEAERDASLLQDTRPRAWLVARTLVLDMDKPDDWVLVNLQQTGFFRVNYDLDNWRLLSEQLRRDPSRLPVAVRAQLLDDAFALAGAGLLPYEVALNLTTYLPGREHHPRPWAPALAGLGDILSHLTDQPDYILFERYMQKLLSPLWEQVAPADPSTSATPSPVEANTTKEQLLHRAEMVSWSCSMHVDKCEDWAKRAVHKWRLEEDPDTTNPVPAMLRATAYCTAVSSGSSDLWDFMWQRYLAAGRKNVDQQDSILSALACTSDPARAAYLLERSISDGDIRPQDVGTVWSAAGGKPVAGLVVFRFLREHWPRIHQKFGADSLLSSAVVTAANRLSSSSDLDDLNAFSAQHNSSLGAVSRALHHSAEHLRTDIEWRQKFLPDCKRWTEDALRDPHKFAR</sequence>
<gene>
    <name evidence="19" type="primary">LOC113215027</name>
</gene>
<dbReference type="GO" id="GO:0005886">
    <property type="term" value="C:plasma membrane"/>
    <property type="evidence" value="ECO:0007669"/>
    <property type="project" value="UniProtKB-SubCell"/>
</dbReference>
<dbReference type="InterPro" id="IPR014782">
    <property type="entry name" value="Peptidase_M1_dom"/>
</dbReference>
<keyword evidence="18" id="KW-1185">Reference proteome</keyword>
<dbReference type="Pfam" id="PF11838">
    <property type="entry name" value="ERAP1_C"/>
    <property type="match status" value="1"/>
</dbReference>
<dbReference type="GO" id="GO:0098552">
    <property type="term" value="C:side of membrane"/>
    <property type="evidence" value="ECO:0007669"/>
    <property type="project" value="UniProtKB-KW"/>
</dbReference>
<dbReference type="GO" id="GO:0005615">
    <property type="term" value="C:extracellular space"/>
    <property type="evidence" value="ECO:0007669"/>
    <property type="project" value="TreeGrafter"/>
</dbReference>
<keyword evidence="13" id="KW-0325">Glycoprotein</keyword>
<dbReference type="Gene3D" id="2.60.40.1910">
    <property type="match status" value="1"/>
</dbReference>
<evidence type="ECO:0000256" key="10">
    <source>
        <dbReference type="ARBA" id="ARBA00022989"/>
    </source>
</evidence>
<keyword evidence="4" id="KW-0336">GPI-anchor</keyword>
<evidence type="ECO:0000256" key="15">
    <source>
        <dbReference type="PIRSR" id="PIRSR634016-1"/>
    </source>
</evidence>
<comment type="subcellular location">
    <subcellularLocation>
        <location evidence="2">Cell membrane</location>
        <topology evidence="2">Lipid-anchor</topology>
        <topology evidence="2">GPI-anchor</topology>
    </subcellularLocation>
    <subcellularLocation>
        <location evidence="1">Membrane</location>
        <topology evidence="1">Single-pass membrane protein</topology>
    </subcellularLocation>
</comment>
<comment type="similarity">
    <text evidence="3">Belongs to the peptidase M1 family.</text>
</comment>
<proteinExistence type="inferred from homology"/>
<dbReference type="FunFam" id="1.10.390.10:FF:000016">
    <property type="entry name" value="Glutamyl aminopeptidase"/>
    <property type="match status" value="1"/>
</dbReference>
<feature type="binding site" evidence="16">
    <location>
        <position position="431"/>
    </location>
    <ligand>
        <name>Zn(2+)</name>
        <dbReference type="ChEBI" id="CHEBI:29105"/>
        <note>catalytic</note>
    </ligand>
</feature>
<evidence type="ECO:0000256" key="16">
    <source>
        <dbReference type="PIRSR" id="PIRSR634016-3"/>
    </source>
</evidence>
<keyword evidence="8" id="KW-0378">Hydrolase</keyword>
<dbReference type="InterPro" id="IPR027268">
    <property type="entry name" value="Peptidase_M4/M1_CTD_sf"/>
</dbReference>
<keyword evidence="9 16" id="KW-0862">Zinc</keyword>
<dbReference type="GO" id="GO:0005737">
    <property type="term" value="C:cytoplasm"/>
    <property type="evidence" value="ECO:0007669"/>
    <property type="project" value="TreeGrafter"/>
</dbReference>
<dbReference type="GO" id="GO:0070006">
    <property type="term" value="F:metalloaminopeptidase activity"/>
    <property type="evidence" value="ECO:0007669"/>
    <property type="project" value="TreeGrafter"/>
</dbReference>
<dbReference type="KEGG" id="foc:113215027"/>
<dbReference type="InterPro" id="IPR045357">
    <property type="entry name" value="Aminopeptidase_N-like_N"/>
</dbReference>
<evidence type="ECO:0000256" key="1">
    <source>
        <dbReference type="ARBA" id="ARBA00004167"/>
    </source>
</evidence>
<dbReference type="InterPro" id="IPR001930">
    <property type="entry name" value="Peptidase_M1"/>
</dbReference>
<evidence type="ECO:0000256" key="14">
    <source>
        <dbReference type="ARBA" id="ARBA00023288"/>
    </source>
</evidence>
<evidence type="ECO:0000256" key="13">
    <source>
        <dbReference type="ARBA" id="ARBA00023180"/>
    </source>
</evidence>
<dbReference type="PRINTS" id="PR00756">
    <property type="entry name" value="ALADIPTASE"/>
</dbReference>
<evidence type="ECO:0000256" key="11">
    <source>
        <dbReference type="ARBA" id="ARBA00023049"/>
    </source>
</evidence>
<dbReference type="InterPro" id="IPR042097">
    <property type="entry name" value="Aminopeptidase_N-like_N_sf"/>
</dbReference>
<dbReference type="PANTHER" id="PTHR11533">
    <property type="entry name" value="PROTEASE M1 ZINC METALLOPROTEASE"/>
    <property type="match status" value="1"/>
</dbReference>
<evidence type="ECO:0000313" key="19">
    <source>
        <dbReference type="RefSeq" id="XP_026290369.1"/>
    </source>
</evidence>
<comment type="cofactor">
    <cofactor evidence="16">
        <name>Zn(2+)</name>
        <dbReference type="ChEBI" id="CHEBI:29105"/>
    </cofactor>
    <text evidence="16">Binds 1 zinc ion per subunit.</text>
</comment>
<dbReference type="GO" id="GO:0008270">
    <property type="term" value="F:zinc ion binding"/>
    <property type="evidence" value="ECO:0007669"/>
    <property type="project" value="InterPro"/>
</dbReference>
<dbReference type="Pfam" id="PF01433">
    <property type="entry name" value="Peptidase_M1"/>
    <property type="match status" value="1"/>
</dbReference>
<feature type="site" description="Transition state stabilizer" evidence="17">
    <location>
        <position position="513"/>
    </location>
</feature>
<dbReference type="InterPro" id="IPR050344">
    <property type="entry name" value="Peptidase_M1_aminopeptidases"/>
</dbReference>
<dbReference type="GeneID" id="113215027"/>
<dbReference type="PANTHER" id="PTHR11533:SF294">
    <property type="entry name" value="THYROTROPIN-RELEASING HORMONE-DEGRADING ECTOENZYME"/>
    <property type="match status" value="1"/>
</dbReference>
<dbReference type="InterPro" id="IPR024571">
    <property type="entry name" value="ERAP1-like_C_dom"/>
</dbReference>
<evidence type="ECO:0000256" key="3">
    <source>
        <dbReference type="ARBA" id="ARBA00010136"/>
    </source>
</evidence>
<dbReference type="Gene3D" id="2.60.40.1730">
    <property type="entry name" value="tricorn interacting facor f3 domain"/>
    <property type="match status" value="1"/>
</dbReference>
<dbReference type="SUPFAM" id="SSF55486">
    <property type="entry name" value="Metalloproteases ('zincins'), catalytic domain"/>
    <property type="match status" value="1"/>
</dbReference>
<dbReference type="OrthoDB" id="510539at2759"/>
<keyword evidence="5" id="KW-0645">Protease</keyword>
<dbReference type="InterPro" id="IPR034016">
    <property type="entry name" value="M1_APN-typ"/>
</dbReference>
<feature type="binding site" evidence="16">
    <location>
        <position position="427"/>
    </location>
    <ligand>
        <name>Zn(2+)</name>
        <dbReference type="ChEBI" id="CHEBI:29105"/>
        <note>catalytic</note>
    </ligand>
</feature>
<dbReference type="AlphaFoldDB" id="A0A6J1TC66"/>
<keyword evidence="19" id="KW-0031">Aminopeptidase</keyword>
<evidence type="ECO:0000256" key="17">
    <source>
        <dbReference type="PIRSR" id="PIRSR634016-4"/>
    </source>
</evidence>
<keyword evidence="14" id="KW-0449">Lipoprotein</keyword>